<dbReference type="Gene3D" id="3.20.20.70">
    <property type="entry name" value="Aldolase class I"/>
    <property type="match status" value="1"/>
</dbReference>
<dbReference type="InterPro" id="IPR002701">
    <property type="entry name" value="CM_II_prokaryot"/>
</dbReference>
<organism evidence="4 5">
    <name type="scientific">Candidatus Cryptobacteroides excrementavium</name>
    <dbReference type="NCBI Taxonomy" id="2840759"/>
    <lineage>
        <taxon>Bacteria</taxon>
        <taxon>Pseudomonadati</taxon>
        <taxon>Bacteroidota</taxon>
        <taxon>Bacteroidia</taxon>
        <taxon>Bacteroidales</taxon>
        <taxon>Candidatus Cryptobacteroides</taxon>
    </lineage>
</organism>
<evidence type="ECO:0000313" key="4">
    <source>
        <dbReference type="EMBL" id="MBO8486059.1"/>
    </source>
</evidence>
<dbReference type="PANTHER" id="PTHR43018">
    <property type="entry name" value="PHOSPHO-2-DEHYDRO-3-DEOXYHEPTONATE ALDOLASE"/>
    <property type="match status" value="1"/>
</dbReference>
<proteinExistence type="predicted"/>
<dbReference type="GO" id="GO:0016740">
    <property type="term" value="F:transferase activity"/>
    <property type="evidence" value="ECO:0007669"/>
    <property type="project" value="UniProtKB-KW"/>
</dbReference>
<dbReference type="AlphaFoldDB" id="A0A9D9J704"/>
<dbReference type="EMBL" id="JADILX010000094">
    <property type="protein sequence ID" value="MBO8486059.1"/>
    <property type="molecule type" value="Genomic_DNA"/>
</dbReference>
<dbReference type="GO" id="GO:0046417">
    <property type="term" value="P:chorismate metabolic process"/>
    <property type="evidence" value="ECO:0007669"/>
    <property type="project" value="InterPro"/>
</dbReference>
<dbReference type="Gene3D" id="1.20.59.10">
    <property type="entry name" value="Chorismate mutase"/>
    <property type="match status" value="1"/>
</dbReference>
<evidence type="ECO:0000313" key="5">
    <source>
        <dbReference type="Proteomes" id="UP000823750"/>
    </source>
</evidence>
<dbReference type="SUPFAM" id="SSF51569">
    <property type="entry name" value="Aldolase"/>
    <property type="match status" value="1"/>
</dbReference>
<accession>A0A9D9J704</accession>
<dbReference type="EC" id="5.4.99.5" evidence="1"/>
<dbReference type="PROSITE" id="PS51168">
    <property type="entry name" value="CHORISMATE_MUT_2"/>
    <property type="match status" value="1"/>
</dbReference>
<dbReference type="InterPro" id="IPR052899">
    <property type="entry name" value="Class-I_DAHP_synthase"/>
</dbReference>
<dbReference type="GO" id="GO:0004106">
    <property type="term" value="F:chorismate mutase activity"/>
    <property type="evidence" value="ECO:0007669"/>
    <property type="project" value="UniProtKB-EC"/>
</dbReference>
<dbReference type="InterPro" id="IPR006218">
    <property type="entry name" value="DAHP1/KDSA"/>
</dbReference>
<evidence type="ECO:0000256" key="2">
    <source>
        <dbReference type="ARBA" id="ARBA00022679"/>
    </source>
</evidence>
<dbReference type="PANTHER" id="PTHR43018:SF1">
    <property type="entry name" value="PROTEIN AROA(G)"/>
    <property type="match status" value="1"/>
</dbReference>
<feature type="domain" description="Chorismate mutase" evidence="3">
    <location>
        <begin position="280"/>
        <end position="371"/>
    </location>
</feature>
<dbReference type="SMART" id="SM00830">
    <property type="entry name" value="CM_2"/>
    <property type="match status" value="1"/>
</dbReference>
<protein>
    <recommendedName>
        <fullName evidence="1">chorismate mutase</fullName>
        <ecNumber evidence="1">5.4.99.5</ecNumber>
    </recommendedName>
</protein>
<sequence>MYGCPGRGQPFFGKRLDVIPVGEWNIFPEGRPLMIAGPCSAESEIQVMDTARGLKSLGINVFRAGIWKPRTHPNTFEGVGAPGLKWLQRVRSELGMKVCTEVACGKHVFECMKYGVDMVWIGARTTANPFLVQEIADAMRDVDLPVLVKNPVNPDLDLWIGALERFMQTGTRKLGVIHRGFSSSGKIKYRNSPEWQIAIEMRSLFPELPFFCDPSHMGGDRQYVKEISQRSLDLGLDGLMIESHCDPACAMSDAAQQLTPEALGDVIRGLIVRRPDSDSPVYKENIDQLRAQIDAIDENLLYMLSSRMKISRKIGEYKRDNNIAILQTSRWDSVLEKVTAAGAGYGLPEHFVKAVFNAIHEASVQVQNEILSGTDSK</sequence>
<gene>
    <name evidence="4" type="ORF">IAB78_06505</name>
</gene>
<reference evidence="4" key="1">
    <citation type="submission" date="2020-10" db="EMBL/GenBank/DDBJ databases">
        <authorList>
            <person name="Gilroy R."/>
        </authorList>
    </citation>
    <scope>NUCLEOTIDE SEQUENCE</scope>
    <source>
        <strain evidence="4">B2-16538</strain>
    </source>
</reference>
<evidence type="ECO:0000259" key="3">
    <source>
        <dbReference type="PROSITE" id="PS51168"/>
    </source>
</evidence>
<dbReference type="SUPFAM" id="SSF48600">
    <property type="entry name" value="Chorismate mutase II"/>
    <property type="match status" value="1"/>
</dbReference>
<comment type="caution">
    <text evidence="4">The sequence shown here is derived from an EMBL/GenBank/DDBJ whole genome shotgun (WGS) entry which is preliminary data.</text>
</comment>
<dbReference type="Pfam" id="PF01817">
    <property type="entry name" value="CM_2"/>
    <property type="match status" value="1"/>
</dbReference>
<dbReference type="InterPro" id="IPR013785">
    <property type="entry name" value="Aldolase_TIM"/>
</dbReference>
<dbReference type="InterPro" id="IPR036979">
    <property type="entry name" value="CM_dom_sf"/>
</dbReference>
<name>A0A9D9J704_9BACT</name>
<dbReference type="Proteomes" id="UP000823750">
    <property type="component" value="Unassembled WGS sequence"/>
</dbReference>
<evidence type="ECO:0000256" key="1">
    <source>
        <dbReference type="ARBA" id="ARBA00012404"/>
    </source>
</evidence>
<reference evidence="4" key="2">
    <citation type="journal article" date="2021" name="PeerJ">
        <title>Extensive microbial diversity within the chicken gut microbiome revealed by metagenomics and culture.</title>
        <authorList>
            <person name="Gilroy R."/>
            <person name="Ravi A."/>
            <person name="Getino M."/>
            <person name="Pursley I."/>
            <person name="Horton D.L."/>
            <person name="Alikhan N.F."/>
            <person name="Baker D."/>
            <person name="Gharbi K."/>
            <person name="Hall N."/>
            <person name="Watson M."/>
            <person name="Adriaenssens E.M."/>
            <person name="Foster-Nyarko E."/>
            <person name="Jarju S."/>
            <person name="Secka A."/>
            <person name="Antonio M."/>
            <person name="Oren A."/>
            <person name="Chaudhuri R.R."/>
            <person name="La Ragione R."/>
            <person name="Hildebrand F."/>
            <person name="Pallen M.J."/>
        </authorList>
    </citation>
    <scope>NUCLEOTIDE SEQUENCE</scope>
    <source>
        <strain evidence="4">B2-16538</strain>
    </source>
</reference>
<dbReference type="Pfam" id="PF00793">
    <property type="entry name" value="DAHP_synth_1"/>
    <property type="match status" value="1"/>
</dbReference>
<keyword evidence="2" id="KW-0808">Transferase</keyword>
<dbReference type="InterPro" id="IPR036263">
    <property type="entry name" value="Chorismate_II_sf"/>
</dbReference>